<dbReference type="Gene3D" id="1.25.50.20">
    <property type="match status" value="1"/>
</dbReference>
<comment type="similarity">
    <text evidence="1">Belongs to the peptidase M1 family.</text>
</comment>
<dbReference type="Proteomes" id="UP000504615">
    <property type="component" value="Unplaced"/>
</dbReference>
<dbReference type="GO" id="GO:0005737">
    <property type="term" value="C:cytoplasm"/>
    <property type="evidence" value="ECO:0007669"/>
    <property type="project" value="TreeGrafter"/>
</dbReference>
<dbReference type="GO" id="GO:0070006">
    <property type="term" value="F:metalloaminopeptidase activity"/>
    <property type="evidence" value="ECO:0007669"/>
    <property type="project" value="TreeGrafter"/>
</dbReference>
<dbReference type="OrthoDB" id="10031169at2759"/>
<dbReference type="Pfam" id="PF11838">
    <property type="entry name" value="ERAP1_C"/>
    <property type="match status" value="1"/>
</dbReference>
<protein>
    <submittedName>
        <fullName evidence="5">Aminopeptidase N-like</fullName>
    </submittedName>
</protein>
<dbReference type="PANTHER" id="PTHR11533:SF294">
    <property type="entry name" value="THYROTROPIN-RELEASING HORMONE-DEGRADING ECTOENZYME"/>
    <property type="match status" value="1"/>
</dbReference>
<dbReference type="AlphaFoldDB" id="A0A8N1S990"/>
<dbReference type="InterPro" id="IPR027268">
    <property type="entry name" value="Peptidase_M4/M1_CTD_sf"/>
</dbReference>
<dbReference type="PANTHER" id="PTHR11533">
    <property type="entry name" value="PROTEASE M1 ZINC METALLOPROTEASE"/>
    <property type="match status" value="1"/>
</dbReference>
<evidence type="ECO:0000259" key="2">
    <source>
        <dbReference type="Pfam" id="PF01433"/>
    </source>
</evidence>
<sequence>MVEYRLIKYKPPEGFLMTNQYAITGLIDGGMDKFQFVLYREEDIIYNEEIDPIACQIKLSRIIGRKVIGQLFSNVNPSRWSYMWLNEGIATLFGVYIINQIMPDSRMLDLFVVQTQQESLRLDDSHIMNPLDSEVNTPSILRMLHHIMGDKIFQEGIKVYMKRETGSLDDFWTVMQSVYDSQTMDLEKLNVKDLMNPWIQEKQYPILNVTEIFNSEWTKIFLETASKNWMVPLRSQVYINLKQILPKICKKMILLVTQQYFLEKCYNSEHSQFIIINQQQIGELDSSVFWDVVSYLKWETDYIPWYSMFKAAEHMSYILPFNSTDSTIFKRKLQMQLGPLLQKIENEEKSNEDNFIKCLRQEALRWACVLGDSECKKYAEFKLQWHLLNTT</sequence>
<accession>A0A8N1S990</accession>
<dbReference type="GO" id="GO:0016020">
    <property type="term" value="C:membrane"/>
    <property type="evidence" value="ECO:0007669"/>
    <property type="project" value="TreeGrafter"/>
</dbReference>
<dbReference type="InterPro" id="IPR050344">
    <property type="entry name" value="Peptidase_M1_aminopeptidases"/>
</dbReference>
<dbReference type="RefSeq" id="XP_025075434.1">
    <property type="nucleotide sequence ID" value="XM_025219649.1"/>
</dbReference>
<reference evidence="5" key="1">
    <citation type="submission" date="2025-08" db="UniProtKB">
        <authorList>
            <consortium name="RefSeq"/>
        </authorList>
    </citation>
    <scope>IDENTIFICATION</scope>
</reference>
<dbReference type="GO" id="GO:0043171">
    <property type="term" value="P:peptide catabolic process"/>
    <property type="evidence" value="ECO:0007669"/>
    <property type="project" value="TreeGrafter"/>
</dbReference>
<dbReference type="GO" id="GO:0006508">
    <property type="term" value="P:proteolysis"/>
    <property type="evidence" value="ECO:0007669"/>
    <property type="project" value="TreeGrafter"/>
</dbReference>
<dbReference type="Pfam" id="PF01433">
    <property type="entry name" value="Peptidase_M1"/>
    <property type="match status" value="1"/>
</dbReference>
<keyword evidence="4" id="KW-1185">Reference proteome</keyword>
<proteinExistence type="inferred from homology"/>
<dbReference type="SUPFAM" id="SSF55486">
    <property type="entry name" value="Metalloproteases ('zincins'), catalytic domain"/>
    <property type="match status" value="1"/>
</dbReference>
<feature type="domain" description="ERAP1-like C-terminal" evidence="3">
    <location>
        <begin position="282"/>
        <end position="380"/>
    </location>
</feature>
<dbReference type="GeneID" id="105432323"/>
<dbReference type="GO" id="GO:0008270">
    <property type="term" value="F:zinc ion binding"/>
    <property type="evidence" value="ECO:0007669"/>
    <property type="project" value="InterPro"/>
</dbReference>
<organism evidence="4 5">
    <name type="scientific">Pogonomyrmex barbatus</name>
    <name type="common">red harvester ant</name>
    <dbReference type="NCBI Taxonomy" id="144034"/>
    <lineage>
        <taxon>Eukaryota</taxon>
        <taxon>Metazoa</taxon>
        <taxon>Ecdysozoa</taxon>
        <taxon>Arthropoda</taxon>
        <taxon>Hexapoda</taxon>
        <taxon>Insecta</taxon>
        <taxon>Pterygota</taxon>
        <taxon>Neoptera</taxon>
        <taxon>Endopterygota</taxon>
        <taxon>Hymenoptera</taxon>
        <taxon>Apocrita</taxon>
        <taxon>Aculeata</taxon>
        <taxon>Formicoidea</taxon>
        <taxon>Formicidae</taxon>
        <taxon>Myrmicinae</taxon>
        <taxon>Pogonomyrmex</taxon>
    </lineage>
</organism>
<dbReference type="GO" id="GO:0042277">
    <property type="term" value="F:peptide binding"/>
    <property type="evidence" value="ECO:0007669"/>
    <property type="project" value="TreeGrafter"/>
</dbReference>
<feature type="domain" description="Peptidase M1 membrane alanine aminopeptidase" evidence="2">
    <location>
        <begin position="22"/>
        <end position="198"/>
    </location>
</feature>
<gene>
    <name evidence="5" type="primary">LOC105432323</name>
</gene>
<dbReference type="InterPro" id="IPR014782">
    <property type="entry name" value="Peptidase_M1_dom"/>
</dbReference>
<dbReference type="Gene3D" id="1.10.390.10">
    <property type="entry name" value="Neutral Protease Domain 2"/>
    <property type="match status" value="1"/>
</dbReference>
<dbReference type="GO" id="GO:0005615">
    <property type="term" value="C:extracellular space"/>
    <property type="evidence" value="ECO:0007669"/>
    <property type="project" value="TreeGrafter"/>
</dbReference>
<evidence type="ECO:0000256" key="1">
    <source>
        <dbReference type="ARBA" id="ARBA00010136"/>
    </source>
</evidence>
<evidence type="ECO:0000313" key="5">
    <source>
        <dbReference type="RefSeq" id="XP_025075434.1"/>
    </source>
</evidence>
<evidence type="ECO:0000259" key="3">
    <source>
        <dbReference type="Pfam" id="PF11838"/>
    </source>
</evidence>
<evidence type="ECO:0000313" key="4">
    <source>
        <dbReference type="Proteomes" id="UP000504615"/>
    </source>
</evidence>
<name>A0A8N1S990_9HYME</name>
<dbReference type="InterPro" id="IPR024571">
    <property type="entry name" value="ERAP1-like_C_dom"/>
</dbReference>